<dbReference type="EMBL" id="VCQT01000038">
    <property type="protein sequence ID" value="TMW11836.1"/>
    <property type="molecule type" value="Genomic_DNA"/>
</dbReference>
<evidence type="ECO:0000313" key="2">
    <source>
        <dbReference type="Proteomes" id="UP000739180"/>
    </source>
</evidence>
<dbReference type="InterPro" id="IPR023375">
    <property type="entry name" value="ADC_dom_sf"/>
</dbReference>
<sequence length="218" mass="24457">MEAPAPWQLRGRAFVAALSLPASLRHQQGGAARALGEPVRGPALVMLVDYQRSEVGPYQELLFMPGPFRFPDGRTRWSIGRIYVSSQESADNGNRNWGLDKRVAGFDWRRRGRRERVAVHYQDREIAALTLDRLGPALPFPGALLPADWRTLGQIRDGRRFLYTPSVRGRLGLARLREARGDGEHFPRLQAGRSRGAVHMPDFVMHFPVARTDPLASA</sequence>
<evidence type="ECO:0000313" key="1">
    <source>
        <dbReference type="EMBL" id="TMW11836.1"/>
    </source>
</evidence>
<protein>
    <recommendedName>
        <fullName evidence="3">Acetoacetate decarboxylase</fullName>
    </recommendedName>
</protein>
<organism evidence="1 2">
    <name type="scientific">Alloalcanivorax gelatiniphagus</name>
    <dbReference type="NCBI Taxonomy" id="1194167"/>
    <lineage>
        <taxon>Bacteria</taxon>
        <taxon>Pseudomonadati</taxon>
        <taxon>Pseudomonadota</taxon>
        <taxon>Gammaproteobacteria</taxon>
        <taxon>Oceanospirillales</taxon>
        <taxon>Alcanivoracaceae</taxon>
        <taxon>Alloalcanivorax</taxon>
    </lineage>
</organism>
<keyword evidence="2" id="KW-1185">Reference proteome</keyword>
<comment type="caution">
    <text evidence="1">The sequence shown here is derived from an EMBL/GenBank/DDBJ whole genome shotgun (WGS) entry which is preliminary data.</text>
</comment>
<gene>
    <name evidence="1" type="ORF">FGS76_12450</name>
</gene>
<dbReference type="Proteomes" id="UP000739180">
    <property type="component" value="Unassembled WGS sequence"/>
</dbReference>
<dbReference type="RefSeq" id="WP_138772981.1">
    <property type="nucleotide sequence ID" value="NZ_VCQT01000038.1"/>
</dbReference>
<dbReference type="PANTHER" id="PTHR40518:SF1">
    <property type="entry name" value="ACETOACETATE DECARBOXYLASE"/>
    <property type="match status" value="1"/>
</dbReference>
<name>A0ABY2XIW9_9GAMM</name>
<dbReference type="Gene3D" id="2.40.400.10">
    <property type="entry name" value="Acetoacetate decarboxylase-like"/>
    <property type="match status" value="1"/>
</dbReference>
<accession>A0ABY2XIW9</accession>
<dbReference type="PANTHER" id="PTHR40518">
    <property type="entry name" value="ACETOACETATE DECARBOXYLASE"/>
    <property type="match status" value="1"/>
</dbReference>
<proteinExistence type="predicted"/>
<reference evidence="1 2" key="1">
    <citation type="submission" date="2019-05" db="EMBL/GenBank/DDBJ databases">
        <title>Genome of Alcanivorax gelatiniphagus, an oil degrading marine bacteria.</title>
        <authorList>
            <person name="Kwon K.K."/>
        </authorList>
    </citation>
    <scope>NUCLEOTIDE SEQUENCE [LARGE SCALE GENOMIC DNA]</scope>
    <source>
        <strain evidence="1 2">MEBiC 08158</strain>
    </source>
</reference>
<dbReference type="SUPFAM" id="SSF160104">
    <property type="entry name" value="Acetoacetate decarboxylase-like"/>
    <property type="match status" value="1"/>
</dbReference>
<evidence type="ECO:0008006" key="3">
    <source>
        <dbReference type="Google" id="ProtNLM"/>
    </source>
</evidence>